<feature type="domain" description="CHAT" evidence="2">
    <location>
        <begin position="25"/>
        <end position="161"/>
    </location>
</feature>
<evidence type="ECO:0000259" key="2">
    <source>
        <dbReference type="Pfam" id="PF12770"/>
    </source>
</evidence>
<feature type="coiled-coil region" evidence="1">
    <location>
        <begin position="206"/>
        <end position="270"/>
    </location>
</feature>
<comment type="caution">
    <text evidence="3">The sequence shown here is derived from an EMBL/GenBank/DDBJ whole genome shotgun (WGS) entry which is preliminary data.</text>
</comment>
<sequence>MNDSKIKILFLTADPSDESRLRLGQELRDIKARLGKPGRFQLEQRESVRVGDITDAIFDVEPQIVHFSGHGKSTGELCFENEVGKVQSVKPDALAAMFKLFAQSINCVVMNACYSEIQAKAIAQHIPFVIGMNDAIGDKAAIAFAVGFYKALAANRSIEDAYEFGCVEIRLQGIPEHLKPVIYKKNIPVQQVISKEKVATLTPGQRRRTLQQLEDLQEEYDLLSEKLKRLKMDLAIQAGTAVRFQLEKDIEQTEAEIEQLTQKIEKLENQLQ</sequence>
<keyword evidence="1" id="KW-0175">Coiled coil</keyword>
<evidence type="ECO:0000256" key="1">
    <source>
        <dbReference type="SAM" id="Coils"/>
    </source>
</evidence>
<dbReference type="Pfam" id="PF12770">
    <property type="entry name" value="CHAT"/>
    <property type="match status" value="1"/>
</dbReference>
<accession>A0A846HAA5</accession>
<keyword evidence="4" id="KW-1185">Reference proteome</keyword>
<reference evidence="3 4" key="1">
    <citation type="journal article" date="2015" name="Genome Announc.">
        <title>Draft Genome Sequence of Cyanobacterium Hassallia byssoidea Strain VB512170, Isolated from Monuments in India.</title>
        <authorList>
            <person name="Singh D."/>
            <person name="Chandrababunaidu M.M."/>
            <person name="Panda A."/>
            <person name="Sen D."/>
            <person name="Bhattacharyya S."/>
            <person name="Adhikary S.P."/>
            <person name="Tripathy S."/>
        </authorList>
    </citation>
    <scope>NUCLEOTIDE SEQUENCE [LARGE SCALE GENOMIC DNA]</scope>
    <source>
        <strain evidence="3 4">VB512170</strain>
    </source>
</reference>
<evidence type="ECO:0000313" key="4">
    <source>
        <dbReference type="Proteomes" id="UP000031549"/>
    </source>
</evidence>
<protein>
    <submittedName>
        <fullName evidence="3">CHAT domain-containing protein</fullName>
    </submittedName>
</protein>
<dbReference type="EMBL" id="JTCM02000033">
    <property type="protein sequence ID" value="NEU74033.1"/>
    <property type="molecule type" value="Genomic_DNA"/>
</dbReference>
<proteinExistence type="predicted"/>
<name>A0A846HAA5_9CYAN</name>
<dbReference type="Proteomes" id="UP000031549">
    <property type="component" value="Unassembled WGS sequence"/>
</dbReference>
<organism evidence="3 4">
    <name type="scientific">Hassallia byssoidea VB512170</name>
    <dbReference type="NCBI Taxonomy" id="1304833"/>
    <lineage>
        <taxon>Bacteria</taxon>
        <taxon>Bacillati</taxon>
        <taxon>Cyanobacteriota</taxon>
        <taxon>Cyanophyceae</taxon>
        <taxon>Nostocales</taxon>
        <taxon>Tolypothrichaceae</taxon>
        <taxon>Hassallia</taxon>
    </lineage>
</organism>
<dbReference type="AlphaFoldDB" id="A0A846HAA5"/>
<dbReference type="InterPro" id="IPR024983">
    <property type="entry name" value="CHAT_dom"/>
</dbReference>
<gene>
    <name evidence="3" type="ORF">PI95_016080</name>
</gene>
<dbReference type="RefSeq" id="WP_039747909.1">
    <property type="nucleotide sequence ID" value="NZ_JTCM02000033.1"/>
</dbReference>
<evidence type="ECO:0000313" key="3">
    <source>
        <dbReference type="EMBL" id="NEU74033.1"/>
    </source>
</evidence>